<proteinExistence type="inferred from homology"/>
<name>H3NJW5_9LACT</name>
<accession>H3NJW5</accession>
<feature type="binding site" description="in other chain" evidence="10">
    <location>
        <begin position="173"/>
        <end position="175"/>
    </location>
    <ligand>
        <name>ATP</name>
        <dbReference type="ChEBI" id="CHEBI:30616"/>
        <note>ligand shared between two neighboring subunits</note>
    </ligand>
</feature>
<keyword evidence="6 10" id="KW-0547">Nucleotide-binding</keyword>
<keyword evidence="8 10" id="KW-0460">Magnesium</keyword>
<dbReference type="PIRSF" id="PIRSF000497">
    <property type="entry name" value="MAT"/>
    <property type="match status" value="1"/>
</dbReference>
<evidence type="ECO:0000259" key="13">
    <source>
        <dbReference type="Pfam" id="PF00438"/>
    </source>
</evidence>
<feature type="binding site" description="in other chain" evidence="10">
    <location>
        <begin position="255"/>
        <end position="256"/>
    </location>
    <ligand>
        <name>ATP</name>
        <dbReference type="ChEBI" id="CHEBI:30616"/>
        <note>ligand shared between two neighboring subunits</note>
    </ligand>
</feature>
<dbReference type="InterPro" id="IPR022636">
    <property type="entry name" value="S-AdoMet_synthetase_sfam"/>
</dbReference>
<keyword evidence="5 10" id="KW-0479">Metal-binding</keyword>
<dbReference type="GO" id="GO:0006556">
    <property type="term" value="P:S-adenosylmethionine biosynthetic process"/>
    <property type="evidence" value="ECO:0007669"/>
    <property type="project" value="UniProtKB-UniRule"/>
</dbReference>
<evidence type="ECO:0000313" key="17">
    <source>
        <dbReference type="Proteomes" id="UP000006190"/>
    </source>
</evidence>
<keyword evidence="3 10" id="KW-0554">One-carbon metabolism</keyword>
<keyword evidence="10" id="KW-0963">Cytoplasm</keyword>
<feature type="domain" description="S-adenosylmethionine synthetase central" evidence="14">
    <location>
        <begin position="124"/>
        <end position="241"/>
    </location>
</feature>
<dbReference type="GO" id="GO:0005524">
    <property type="term" value="F:ATP binding"/>
    <property type="evidence" value="ECO:0007669"/>
    <property type="project" value="UniProtKB-UniRule"/>
</dbReference>
<comment type="cofactor">
    <cofactor evidence="10">
        <name>Mg(2+)</name>
        <dbReference type="ChEBI" id="CHEBI:18420"/>
    </cofactor>
    <text evidence="10">Binds 2 divalent ions per subunit.</text>
</comment>
<dbReference type="CDD" id="cd18079">
    <property type="entry name" value="S-AdoMet_synt"/>
    <property type="match status" value="1"/>
</dbReference>
<dbReference type="STRING" id="883113.HMPREF9708_01154"/>
<dbReference type="InterPro" id="IPR022631">
    <property type="entry name" value="ADOMET_SYNTHASE_CS"/>
</dbReference>
<dbReference type="PROSITE" id="PS00376">
    <property type="entry name" value="ADOMET_SYNTHASE_1"/>
    <property type="match status" value="1"/>
</dbReference>
<comment type="subcellular location">
    <subcellularLocation>
        <location evidence="10 11">Cytoplasm</location>
    </subcellularLocation>
</comment>
<feature type="binding site" evidence="10">
    <location>
        <position position="44"/>
    </location>
    <ligand>
        <name>K(+)</name>
        <dbReference type="ChEBI" id="CHEBI:29103"/>
    </ligand>
</feature>
<feature type="domain" description="S-adenosylmethionine synthetase C-terminal" evidence="15">
    <location>
        <begin position="243"/>
        <end position="382"/>
    </location>
</feature>
<dbReference type="PROSITE" id="PS00377">
    <property type="entry name" value="ADOMET_SYNTHASE_2"/>
    <property type="match status" value="1"/>
</dbReference>
<comment type="catalytic activity">
    <reaction evidence="10">
        <text>L-methionine + ATP + H2O = S-adenosyl-L-methionine + phosphate + diphosphate</text>
        <dbReference type="Rhea" id="RHEA:21080"/>
        <dbReference type="ChEBI" id="CHEBI:15377"/>
        <dbReference type="ChEBI" id="CHEBI:30616"/>
        <dbReference type="ChEBI" id="CHEBI:33019"/>
        <dbReference type="ChEBI" id="CHEBI:43474"/>
        <dbReference type="ChEBI" id="CHEBI:57844"/>
        <dbReference type="ChEBI" id="CHEBI:59789"/>
        <dbReference type="EC" id="2.5.1.6"/>
    </reaction>
</comment>
<evidence type="ECO:0000256" key="1">
    <source>
        <dbReference type="ARBA" id="ARBA00005224"/>
    </source>
</evidence>
<dbReference type="InterPro" id="IPR022628">
    <property type="entry name" value="S-AdoMet_synt_N"/>
</dbReference>
<dbReference type="UniPathway" id="UPA00315">
    <property type="reaction ID" value="UER00080"/>
</dbReference>
<dbReference type="EC" id="2.5.1.6" evidence="10"/>
<dbReference type="HOGENOM" id="CLU_041802_1_1_9"/>
<dbReference type="OrthoDB" id="9801686at2"/>
<feature type="binding site" description="in other chain" evidence="10">
    <location>
        <position position="16"/>
    </location>
    <ligand>
        <name>ATP</name>
        <dbReference type="ChEBI" id="CHEBI:30616"/>
        <note>ligand shared between two neighboring subunits</note>
    </ligand>
</feature>
<keyword evidence="4 10" id="KW-0808">Transferase</keyword>
<dbReference type="Pfam" id="PF00438">
    <property type="entry name" value="S-AdoMet_synt_N"/>
    <property type="match status" value="1"/>
</dbReference>
<comment type="pathway">
    <text evidence="1 10">Amino-acid biosynthesis; S-adenosyl-L-methionine biosynthesis; S-adenosyl-L-methionine from L-methionine: step 1/1.</text>
</comment>
<dbReference type="SUPFAM" id="SSF55973">
    <property type="entry name" value="S-adenosylmethionine synthetase"/>
    <property type="match status" value="3"/>
</dbReference>
<dbReference type="Pfam" id="PF02773">
    <property type="entry name" value="S-AdoMet_synt_C"/>
    <property type="match status" value="1"/>
</dbReference>
<feature type="binding site" description="in other chain" evidence="10">
    <location>
        <begin position="240"/>
        <end position="241"/>
    </location>
    <ligand>
        <name>ATP</name>
        <dbReference type="ChEBI" id="CHEBI:30616"/>
        <note>ligand shared between two neighboring subunits</note>
    </ligand>
</feature>
<feature type="binding site" evidence="10">
    <location>
        <position position="272"/>
    </location>
    <ligand>
        <name>ATP</name>
        <dbReference type="ChEBI" id="CHEBI:30616"/>
        <note>ligand shared between two neighboring subunits</note>
    </ligand>
</feature>
<reference evidence="16 17" key="1">
    <citation type="submission" date="2012-01" db="EMBL/GenBank/DDBJ databases">
        <title>The Genome Sequence of Facklamia languida CCUG 37842.</title>
        <authorList>
            <consortium name="The Broad Institute Genome Sequencing Platform"/>
            <person name="Earl A."/>
            <person name="Ward D."/>
            <person name="Feldgarden M."/>
            <person name="Gevers D."/>
            <person name="Huys G."/>
            <person name="Young S.K."/>
            <person name="Zeng Q."/>
            <person name="Gargeya S."/>
            <person name="Fitzgerald M."/>
            <person name="Haas B."/>
            <person name="Abouelleil A."/>
            <person name="Alvarado L."/>
            <person name="Arachchi H.M."/>
            <person name="Berlin A."/>
            <person name="Chapman S.B."/>
            <person name="Gearin G."/>
            <person name="Goldberg J."/>
            <person name="Griggs A."/>
            <person name="Gujja S."/>
            <person name="Hansen M."/>
            <person name="Heiman D."/>
            <person name="Howarth C."/>
            <person name="Larimer J."/>
            <person name="Lui A."/>
            <person name="MacDonald P.J.P."/>
            <person name="McCowen C."/>
            <person name="Montmayeur A."/>
            <person name="Murphy C."/>
            <person name="Neiman D."/>
            <person name="Pearson M."/>
            <person name="Priest M."/>
            <person name="Roberts A."/>
            <person name="Saif S."/>
            <person name="Shea T."/>
            <person name="Sisk P."/>
            <person name="Stolte C."/>
            <person name="Sykes S."/>
            <person name="Wortman J."/>
            <person name="Nusbaum C."/>
            <person name="Birren B."/>
        </authorList>
    </citation>
    <scope>NUCLEOTIDE SEQUENCE [LARGE SCALE GENOMIC DNA]</scope>
    <source>
        <strain evidence="16 17">CCUG 37842</strain>
    </source>
</reference>
<evidence type="ECO:0000256" key="8">
    <source>
        <dbReference type="ARBA" id="ARBA00022842"/>
    </source>
</evidence>
<feature type="binding site" evidence="10">
    <location>
        <position position="276"/>
    </location>
    <ligand>
        <name>ATP</name>
        <dbReference type="ChEBI" id="CHEBI:30616"/>
        <note>ligand shared between two neighboring subunits</note>
    </ligand>
</feature>
<sequence>MQERKLFTSESVTEGHPDKIADQISDTILDALLEQDKFARVACETAVNTGLVLVFGEVTTTAYVDIQKLVREKVEEIGYTRGKFGFDAENIAVIVSLDEQSPDIAQGVDHALETRDDQSQQQAIGAGDQGLMFGYACDETPELMPLPISLSHKLAYQLSQVRKQGHLPYLRPDGKTQVTVEYDELDQPVHIDTVVVSCQHSDEVQLEDLRKDILNHVIEPTLPSDLFDSKTKIFINPTGRFTIGGPKGDSGLTGRKIIVDTYGGYARHGGGAFSGKDATKVDRSASYAARYVAKNIVAAGIAKKVEIQLAYAIGVAQPVSINVNTFGTATHSNQEIEQAIRQLFDLTPSGIIEMLDLRRPIYAKTAAYGHFGREGEEFTWERTDRVEELLSLLS</sequence>
<dbReference type="PATRIC" id="fig|883113.3.peg.1149"/>
<evidence type="ECO:0000256" key="5">
    <source>
        <dbReference type="ARBA" id="ARBA00022723"/>
    </source>
</evidence>
<feature type="region of interest" description="Flexible loop" evidence="10">
    <location>
        <begin position="100"/>
        <end position="110"/>
    </location>
</feature>
<evidence type="ECO:0000256" key="10">
    <source>
        <dbReference type="HAMAP-Rule" id="MF_00086"/>
    </source>
</evidence>
<dbReference type="GO" id="GO:0004478">
    <property type="term" value="F:methionine adenosyltransferase activity"/>
    <property type="evidence" value="ECO:0007669"/>
    <property type="project" value="UniProtKB-UniRule"/>
</dbReference>
<protein>
    <recommendedName>
        <fullName evidence="10">S-adenosylmethionine synthase</fullName>
        <shortName evidence="10">AdoMet synthase</shortName>
        <ecNumber evidence="10">2.5.1.6</ecNumber>
    </recommendedName>
    <alternativeName>
        <fullName evidence="10">MAT</fullName>
    </alternativeName>
    <alternativeName>
        <fullName evidence="10">Methionine adenosyltransferase</fullName>
    </alternativeName>
</protein>
<evidence type="ECO:0000256" key="9">
    <source>
        <dbReference type="ARBA" id="ARBA00022958"/>
    </source>
</evidence>
<evidence type="ECO:0000259" key="14">
    <source>
        <dbReference type="Pfam" id="PF02772"/>
    </source>
</evidence>
<dbReference type="RefSeq" id="WP_006309337.1">
    <property type="nucleotide sequence ID" value="NZ_JH601133.1"/>
</dbReference>
<dbReference type="eggNOG" id="COG0192">
    <property type="taxonomic scope" value="Bacteria"/>
</dbReference>
<feature type="binding site" evidence="10">
    <location>
        <position position="249"/>
    </location>
    <ligand>
        <name>L-methionine</name>
        <dbReference type="ChEBI" id="CHEBI:57844"/>
        <note>ligand shared between two neighboring subunits</note>
    </ligand>
</feature>
<dbReference type="Proteomes" id="UP000006190">
    <property type="component" value="Unassembled WGS sequence"/>
</dbReference>
<dbReference type="PANTHER" id="PTHR11964">
    <property type="entry name" value="S-ADENOSYLMETHIONINE SYNTHETASE"/>
    <property type="match status" value="1"/>
</dbReference>
<comment type="similarity">
    <text evidence="2 10 12">Belongs to the AdoMet synthase family.</text>
</comment>
<feature type="binding site" description="in other chain" evidence="10">
    <location>
        <position position="280"/>
    </location>
    <ligand>
        <name>L-methionine</name>
        <dbReference type="ChEBI" id="CHEBI:57844"/>
        <note>ligand shared between two neighboring subunits</note>
    </ligand>
</feature>
<feature type="binding site" description="in other chain" evidence="10">
    <location>
        <position position="100"/>
    </location>
    <ligand>
        <name>L-methionine</name>
        <dbReference type="ChEBI" id="CHEBI:57844"/>
        <note>ligand shared between two neighboring subunits</note>
    </ligand>
</feature>
<comment type="subunit">
    <text evidence="10">Homotetramer; dimer of dimers.</text>
</comment>
<keyword evidence="17" id="KW-1185">Reference proteome</keyword>
<keyword evidence="7 10" id="KW-0067">ATP-binding</keyword>
<dbReference type="GO" id="GO:0005737">
    <property type="term" value="C:cytoplasm"/>
    <property type="evidence" value="ECO:0007669"/>
    <property type="project" value="UniProtKB-SubCell"/>
</dbReference>
<dbReference type="InterPro" id="IPR022629">
    <property type="entry name" value="S-AdoMet_synt_central"/>
</dbReference>
<dbReference type="EMBL" id="AGEG01000014">
    <property type="protein sequence ID" value="EHR36482.1"/>
    <property type="molecule type" value="Genomic_DNA"/>
</dbReference>
<feature type="binding site" evidence="10">
    <location>
        <position position="249"/>
    </location>
    <ligand>
        <name>ATP</name>
        <dbReference type="ChEBI" id="CHEBI:30616"/>
        <note>ligand shared between two neighboring subunits</note>
    </ligand>
</feature>
<evidence type="ECO:0000256" key="2">
    <source>
        <dbReference type="ARBA" id="ARBA00009685"/>
    </source>
</evidence>
<feature type="binding site" evidence="10">
    <location>
        <position position="18"/>
    </location>
    <ligand>
        <name>Mg(2+)</name>
        <dbReference type="ChEBI" id="CHEBI:18420"/>
    </ligand>
</feature>
<dbReference type="GO" id="GO:0006730">
    <property type="term" value="P:one-carbon metabolic process"/>
    <property type="evidence" value="ECO:0007669"/>
    <property type="project" value="UniProtKB-KW"/>
</dbReference>
<dbReference type="InterPro" id="IPR002133">
    <property type="entry name" value="S-AdoMet_synthetase"/>
</dbReference>
<feature type="binding site" description="in other chain" evidence="10">
    <location>
        <position position="57"/>
    </location>
    <ligand>
        <name>L-methionine</name>
        <dbReference type="ChEBI" id="CHEBI:57844"/>
        <note>ligand shared between two neighboring subunits</note>
    </ligand>
</feature>
<keyword evidence="9 10" id="KW-0630">Potassium</keyword>
<evidence type="ECO:0000256" key="7">
    <source>
        <dbReference type="ARBA" id="ARBA00022840"/>
    </source>
</evidence>
<dbReference type="Pfam" id="PF02772">
    <property type="entry name" value="S-AdoMet_synt_M"/>
    <property type="match status" value="1"/>
</dbReference>
<evidence type="ECO:0000256" key="11">
    <source>
        <dbReference type="RuleBase" id="RU000542"/>
    </source>
</evidence>
<evidence type="ECO:0000256" key="4">
    <source>
        <dbReference type="ARBA" id="ARBA00022679"/>
    </source>
</evidence>
<organism evidence="16 17">
    <name type="scientific">Facklamia languida CCUG 37842</name>
    <dbReference type="NCBI Taxonomy" id="883113"/>
    <lineage>
        <taxon>Bacteria</taxon>
        <taxon>Bacillati</taxon>
        <taxon>Bacillota</taxon>
        <taxon>Bacilli</taxon>
        <taxon>Lactobacillales</taxon>
        <taxon>Aerococcaceae</taxon>
        <taxon>Facklamia</taxon>
    </lineage>
</organism>
<dbReference type="GO" id="GO:0000287">
    <property type="term" value="F:magnesium ion binding"/>
    <property type="evidence" value="ECO:0007669"/>
    <property type="project" value="UniProtKB-UniRule"/>
</dbReference>
<evidence type="ECO:0000256" key="6">
    <source>
        <dbReference type="ARBA" id="ARBA00022741"/>
    </source>
</evidence>
<comment type="cofactor">
    <cofactor evidence="10">
        <name>K(+)</name>
        <dbReference type="ChEBI" id="CHEBI:29103"/>
    </cofactor>
    <text evidence="10">Binds 1 potassium ion per subunit.</text>
</comment>
<dbReference type="AlphaFoldDB" id="H3NJW5"/>
<evidence type="ECO:0000259" key="15">
    <source>
        <dbReference type="Pfam" id="PF02773"/>
    </source>
</evidence>
<dbReference type="HAMAP" id="MF_00086">
    <property type="entry name" value="S_AdoMet_synth1"/>
    <property type="match status" value="1"/>
</dbReference>
<evidence type="ECO:0000256" key="3">
    <source>
        <dbReference type="ARBA" id="ARBA00022563"/>
    </source>
</evidence>
<feature type="domain" description="S-adenosylmethionine synthetase N-terminal" evidence="13">
    <location>
        <begin position="5"/>
        <end position="102"/>
    </location>
</feature>
<comment type="function">
    <text evidence="10">Catalyzes the formation of S-adenosylmethionine (AdoMet) from methionine and ATP. The overall synthetic reaction is composed of two sequential steps, AdoMet formation and the subsequent tripolyphosphate hydrolysis which occurs prior to release of AdoMet from the enzyme.</text>
</comment>
<evidence type="ECO:0000313" key="16">
    <source>
        <dbReference type="EMBL" id="EHR36482.1"/>
    </source>
</evidence>
<evidence type="ECO:0000256" key="12">
    <source>
        <dbReference type="RuleBase" id="RU004462"/>
    </source>
</evidence>
<dbReference type="FunFam" id="3.30.300.10:FF:000003">
    <property type="entry name" value="S-adenosylmethionine synthase"/>
    <property type="match status" value="1"/>
</dbReference>
<dbReference type="NCBIfam" id="TIGR01034">
    <property type="entry name" value="metK"/>
    <property type="match status" value="1"/>
</dbReference>
<comment type="caution">
    <text evidence="16">The sequence shown here is derived from an EMBL/GenBank/DDBJ whole genome shotgun (WGS) entry which is preliminary data.</text>
</comment>
<dbReference type="InterPro" id="IPR022630">
    <property type="entry name" value="S-AdoMet_synt_C"/>
</dbReference>
<gene>
    <name evidence="10" type="primary">metK</name>
    <name evidence="16" type="ORF">HMPREF9708_01154</name>
</gene>
<dbReference type="Gene3D" id="3.30.300.10">
    <property type="match status" value="3"/>
</dbReference>